<feature type="domain" description="Fimbrial-type adhesion" evidence="2">
    <location>
        <begin position="32"/>
        <end position="177"/>
    </location>
</feature>
<dbReference type="InterPro" id="IPR000259">
    <property type="entry name" value="Adhesion_dom_fimbrial"/>
</dbReference>
<proteinExistence type="predicted"/>
<comment type="caution">
    <text evidence="3">The sequence shown here is derived from an EMBL/GenBank/DDBJ whole genome shotgun (WGS) entry which is preliminary data.</text>
</comment>
<dbReference type="InterPro" id="IPR050263">
    <property type="entry name" value="Bact_Fimbrial_Adh_Pro"/>
</dbReference>
<dbReference type="AlphaFoldDB" id="A0A855S9B5"/>
<dbReference type="SUPFAM" id="SSF49401">
    <property type="entry name" value="Bacterial adhesins"/>
    <property type="match status" value="1"/>
</dbReference>
<evidence type="ECO:0000313" key="3">
    <source>
        <dbReference type="EMBL" id="PSX04966.1"/>
    </source>
</evidence>
<sequence>MSVKLVLSFIFIFLVQSAYSMTLVNDTKKTSINIKGKVIDNSCEVLPKTIDVNLFNNPLKQLSYKGAVTANVLFSINLIHCGDSVKAIKVVYKGEEDNIDKNLLAINKEPGSTEGVAIQLLNSNKNQKPINQSINNTQWIPLHPGSNVINYYARLKATTNKVTYGHVSSRATFYIEYL</sequence>
<organism evidence="3 4">
    <name type="scientific">Photobacterium angustum</name>
    <dbReference type="NCBI Taxonomy" id="661"/>
    <lineage>
        <taxon>Bacteria</taxon>
        <taxon>Pseudomonadati</taxon>
        <taxon>Pseudomonadota</taxon>
        <taxon>Gammaproteobacteria</taxon>
        <taxon>Vibrionales</taxon>
        <taxon>Vibrionaceae</taxon>
        <taxon>Photobacterium</taxon>
    </lineage>
</organism>
<dbReference type="GeneID" id="61228856"/>
<dbReference type="Pfam" id="PF00419">
    <property type="entry name" value="Fimbrial"/>
    <property type="match status" value="1"/>
</dbReference>
<feature type="signal peptide" evidence="1">
    <location>
        <begin position="1"/>
        <end position="20"/>
    </location>
</feature>
<dbReference type="GO" id="GO:0043709">
    <property type="term" value="P:cell adhesion involved in single-species biofilm formation"/>
    <property type="evidence" value="ECO:0007669"/>
    <property type="project" value="TreeGrafter"/>
</dbReference>
<dbReference type="PANTHER" id="PTHR33420">
    <property type="entry name" value="FIMBRIAL SUBUNIT ELFA-RELATED"/>
    <property type="match status" value="1"/>
</dbReference>
<protein>
    <submittedName>
        <fullName evidence="3">Type 1 fimbrial protein</fullName>
    </submittedName>
</protein>
<dbReference type="RefSeq" id="WP_045083211.1">
    <property type="nucleotide sequence ID" value="NZ_JZSZ01000006.1"/>
</dbReference>
<accession>A0A855S9B5</accession>
<dbReference type="InterPro" id="IPR036937">
    <property type="entry name" value="Adhesion_dom_fimbrial_sf"/>
</dbReference>
<reference evidence="3 4" key="1">
    <citation type="submission" date="2018-01" db="EMBL/GenBank/DDBJ databases">
        <title>Whole genome sequencing of Histamine producing bacteria.</title>
        <authorList>
            <person name="Butler K."/>
        </authorList>
    </citation>
    <scope>NUCLEOTIDE SEQUENCE [LARGE SCALE GENOMIC DNA]</scope>
    <source>
        <strain evidence="3 4">A2-1</strain>
    </source>
</reference>
<feature type="chain" id="PRO_5032500320" evidence="1">
    <location>
        <begin position="21"/>
        <end position="178"/>
    </location>
</feature>
<dbReference type="InterPro" id="IPR008966">
    <property type="entry name" value="Adhesion_dom_sf"/>
</dbReference>
<evidence type="ECO:0000256" key="1">
    <source>
        <dbReference type="SAM" id="SignalP"/>
    </source>
</evidence>
<dbReference type="Proteomes" id="UP000241440">
    <property type="component" value="Unassembled WGS sequence"/>
</dbReference>
<dbReference type="GO" id="GO:0009289">
    <property type="term" value="C:pilus"/>
    <property type="evidence" value="ECO:0007669"/>
    <property type="project" value="InterPro"/>
</dbReference>
<dbReference type="Gene3D" id="2.60.40.1090">
    <property type="entry name" value="Fimbrial-type adhesion domain"/>
    <property type="match status" value="1"/>
</dbReference>
<name>A0A855S9B5_PHOAN</name>
<keyword evidence="1" id="KW-0732">Signal</keyword>
<gene>
    <name evidence="3" type="ORF">C0W41_18990</name>
</gene>
<evidence type="ECO:0000259" key="2">
    <source>
        <dbReference type="Pfam" id="PF00419"/>
    </source>
</evidence>
<evidence type="ECO:0000313" key="4">
    <source>
        <dbReference type="Proteomes" id="UP000241440"/>
    </source>
</evidence>
<dbReference type="PANTHER" id="PTHR33420:SF25">
    <property type="entry name" value="PROTEIN FIMF"/>
    <property type="match status" value="1"/>
</dbReference>
<dbReference type="EMBL" id="PYOY01000014">
    <property type="protein sequence ID" value="PSX04966.1"/>
    <property type="molecule type" value="Genomic_DNA"/>
</dbReference>